<dbReference type="RefSeq" id="XP_033381300.1">
    <property type="nucleotide sequence ID" value="XM_033525291.1"/>
</dbReference>
<dbReference type="EMBL" id="ML978072">
    <property type="protein sequence ID" value="KAF2012961.1"/>
    <property type="molecule type" value="Genomic_DNA"/>
</dbReference>
<protein>
    <submittedName>
        <fullName evidence="7">Serine/threonine kinase 16</fullName>
    </submittedName>
</protein>
<dbReference type="InterPro" id="IPR011701">
    <property type="entry name" value="MFS"/>
</dbReference>
<dbReference type="Pfam" id="PF07690">
    <property type="entry name" value="MFS_1"/>
    <property type="match status" value="1"/>
</dbReference>
<dbReference type="GO" id="GO:0022857">
    <property type="term" value="F:transmembrane transporter activity"/>
    <property type="evidence" value="ECO:0007669"/>
    <property type="project" value="InterPro"/>
</dbReference>
<feature type="transmembrane region" description="Helical" evidence="5">
    <location>
        <begin position="430"/>
        <end position="449"/>
    </location>
</feature>
<keyword evidence="3 5" id="KW-1133">Transmembrane helix</keyword>
<feature type="transmembrane region" description="Helical" evidence="5">
    <location>
        <begin position="351"/>
        <end position="376"/>
    </location>
</feature>
<evidence type="ECO:0000313" key="7">
    <source>
        <dbReference type="EMBL" id="KAF2012961.1"/>
    </source>
</evidence>
<feature type="transmembrane region" description="Helical" evidence="5">
    <location>
        <begin position="168"/>
        <end position="191"/>
    </location>
</feature>
<keyword evidence="2 5" id="KW-0812">Transmembrane</keyword>
<dbReference type="GO" id="GO:0005886">
    <property type="term" value="C:plasma membrane"/>
    <property type="evidence" value="ECO:0007669"/>
    <property type="project" value="TreeGrafter"/>
</dbReference>
<dbReference type="InterPro" id="IPR036259">
    <property type="entry name" value="MFS_trans_sf"/>
</dbReference>
<organism evidence="7 8">
    <name type="scientific">Aaosphaeria arxii CBS 175.79</name>
    <dbReference type="NCBI Taxonomy" id="1450172"/>
    <lineage>
        <taxon>Eukaryota</taxon>
        <taxon>Fungi</taxon>
        <taxon>Dikarya</taxon>
        <taxon>Ascomycota</taxon>
        <taxon>Pezizomycotina</taxon>
        <taxon>Dothideomycetes</taxon>
        <taxon>Pleosporomycetidae</taxon>
        <taxon>Pleosporales</taxon>
        <taxon>Pleosporales incertae sedis</taxon>
        <taxon>Aaosphaeria</taxon>
    </lineage>
</organism>
<dbReference type="GeneID" id="54282688"/>
<dbReference type="GO" id="GO:0016301">
    <property type="term" value="F:kinase activity"/>
    <property type="evidence" value="ECO:0007669"/>
    <property type="project" value="UniProtKB-KW"/>
</dbReference>
<keyword evidence="7" id="KW-0418">Kinase</keyword>
<feature type="transmembrane region" description="Helical" evidence="5">
    <location>
        <begin position="139"/>
        <end position="156"/>
    </location>
</feature>
<dbReference type="PANTHER" id="PTHR23502:SF20">
    <property type="entry name" value="TRANSPORTER, PUTATIVE (AFU_ORTHOLOGUE AFUA_6G13880)-RELATED"/>
    <property type="match status" value="1"/>
</dbReference>
<feature type="domain" description="Major facilitator superfamily (MFS) profile" evidence="6">
    <location>
        <begin position="73"/>
        <end position="565"/>
    </location>
</feature>
<dbReference type="PANTHER" id="PTHR23502">
    <property type="entry name" value="MAJOR FACILITATOR SUPERFAMILY"/>
    <property type="match status" value="1"/>
</dbReference>
<feature type="transmembrane region" description="Helical" evidence="5">
    <location>
        <begin position="494"/>
        <end position="511"/>
    </location>
</feature>
<feature type="transmembrane region" description="Helical" evidence="5">
    <location>
        <begin position="72"/>
        <end position="92"/>
    </location>
</feature>
<keyword evidence="8" id="KW-1185">Reference proteome</keyword>
<dbReference type="AlphaFoldDB" id="A0A6A5XJF6"/>
<name>A0A6A5XJF6_9PLEO</name>
<evidence type="ECO:0000256" key="4">
    <source>
        <dbReference type="ARBA" id="ARBA00023136"/>
    </source>
</evidence>
<feature type="transmembrane region" description="Helical" evidence="5">
    <location>
        <begin position="388"/>
        <end position="409"/>
    </location>
</feature>
<dbReference type="SUPFAM" id="SSF103473">
    <property type="entry name" value="MFS general substrate transporter"/>
    <property type="match status" value="1"/>
</dbReference>
<feature type="transmembrane region" description="Helical" evidence="5">
    <location>
        <begin position="227"/>
        <end position="247"/>
    </location>
</feature>
<accession>A0A6A5XJF6</accession>
<feature type="transmembrane region" description="Helical" evidence="5">
    <location>
        <begin position="461"/>
        <end position="482"/>
    </location>
</feature>
<dbReference type="InterPro" id="IPR020846">
    <property type="entry name" value="MFS_dom"/>
</dbReference>
<sequence length="565" mass="62615">MGLGVLEDHHLQHVPGTALLADMLDAENHQYHGRDTSALKHGTGRNSDIVLVPQPSESPRDPLNWPQWKKELLLAIISIDTAVVGAWGPMISPGYADIAKQFNMSYNSLNGGLGWAIFAIGISCFITNGLSVKFGRRPIFLLGNLLLFISSVWAYFANSYESLLASRIFGAVGMSPFEVLTTAVIADIYFVHERGFRLAIWGLCLSIGVGGGSCISGYIIQNLGWNWTYGICACFYGVFIILIFLFVPETVYKRDPAYNLDLGTTDHTEDILDASKKAPHEPTIVGEEPKDTTTKTEALHPIHSQQPIYTGADEQPYTFWQELRPVRGIESDENLFLIIIRPFGMLLFPQVLYGFITYGLSTSWLVVMISVLAQLFTVPPYNFSVSAVGLISIAPLVASLLGIISGPLNDWSVKKLARWNNGIYEPEFRLALNIVTLILGIVGFFGFGACLENRTPWPGPVILYGIIYFAIAFLNIGIFGYITECHRTKAPEAFAALNLRNIYSFGMNYFISSWITNQGPLKVFGIIGGLHCFILLLTIPMWVFGKRARSLTARVGVFRMLMGER</sequence>
<evidence type="ECO:0000313" key="8">
    <source>
        <dbReference type="Proteomes" id="UP000799778"/>
    </source>
</evidence>
<dbReference type="PROSITE" id="PS50850">
    <property type="entry name" value="MFS"/>
    <property type="match status" value="1"/>
</dbReference>
<comment type="subcellular location">
    <subcellularLocation>
        <location evidence="1">Membrane</location>
        <topology evidence="1">Multi-pass membrane protein</topology>
    </subcellularLocation>
</comment>
<reference evidence="7" key="1">
    <citation type="journal article" date="2020" name="Stud. Mycol.">
        <title>101 Dothideomycetes genomes: a test case for predicting lifestyles and emergence of pathogens.</title>
        <authorList>
            <person name="Haridas S."/>
            <person name="Albert R."/>
            <person name="Binder M."/>
            <person name="Bloem J."/>
            <person name="Labutti K."/>
            <person name="Salamov A."/>
            <person name="Andreopoulos B."/>
            <person name="Baker S."/>
            <person name="Barry K."/>
            <person name="Bills G."/>
            <person name="Bluhm B."/>
            <person name="Cannon C."/>
            <person name="Castanera R."/>
            <person name="Culley D."/>
            <person name="Daum C."/>
            <person name="Ezra D."/>
            <person name="Gonzalez J."/>
            <person name="Henrissat B."/>
            <person name="Kuo A."/>
            <person name="Liang C."/>
            <person name="Lipzen A."/>
            <person name="Lutzoni F."/>
            <person name="Magnuson J."/>
            <person name="Mondo S."/>
            <person name="Nolan M."/>
            <person name="Ohm R."/>
            <person name="Pangilinan J."/>
            <person name="Park H.-J."/>
            <person name="Ramirez L."/>
            <person name="Alfaro M."/>
            <person name="Sun H."/>
            <person name="Tritt A."/>
            <person name="Yoshinaga Y."/>
            <person name="Zwiers L.-H."/>
            <person name="Turgeon B."/>
            <person name="Goodwin S."/>
            <person name="Spatafora J."/>
            <person name="Crous P."/>
            <person name="Grigoriev I."/>
        </authorList>
    </citation>
    <scope>NUCLEOTIDE SEQUENCE</scope>
    <source>
        <strain evidence="7">CBS 175.79</strain>
    </source>
</reference>
<gene>
    <name evidence="7" type="ORF">BU24DRAFT_396214</name>
</gene>
<evidence type="ECO:0000256" key="1">
    <source>
        <dbReference type="ARBA" id="ARBA00004141"/>
    </source>
</evidence>
<evidence type="ECO:0000259" key="6">
    <source>
        <dbReference type="PROSITE" id="PS50850"/>
    </source>
</evidence>
<dbReference type="OrthoDB" id="2585655at2759"/>
<feature type="transmembrane region" description="Helical" evidence="5">
    <location>
        <begin position="198"/>
        <end position="221"/>
    </location>
</feature>
<dbReference type="Gene3D" id="1.20.1250.20">
    <property type="entry name" value="MFS general substrate transporter like domains"/>
    <property type="match status" value="1"/>
</dbReference>
<dbReference type="Proteomes" id="UP000799778">
    <property type="component" value="Unassembled WGS sequence"/>
</dbReference>
<evidence type="ECO:0000256" key="3">
    <source>
        <dbReference type="ARBA" id="ARBA00022989"/>
    </source>
</evidence>
<keyword evidence="7" id="KW-0808">Transferase</keyword>
<feature type="transmembrane region" description="Helical" evidence="5">
    <location>
        <begin position="523"/>
        <end position="544"/>
    </location>
</feature>
<evidence type="ECO:0000256" key="2">
    <source>
        <dbReference type="ARBA" id="ARBA00022692"/>
    </source>
</evidence>
<feature type="transmembrane region" description="Helical" evidence="5">
    <location>
        <begin position="112"/>
        <end position="132"/>
    </location>
</feature>
<keyword evidence="4 5" id="KW-0472">Membrane</keyword>
<evidence type="ECO:0000256" key="5">
    <source>
        <dbReference type="SAM" id="Phobius"/>
    </source>
</evidence>
<proteinExistence type="predicted"/>